<evidence type="ECO:0000313" key="1">
    <source>
        <dbReference type="EMBL" id="RXI98212.1"/>
    </source>
</evidence>
<dbReference type="InterPro" id="IPR050583">
    <property type="entry name" value="Mycobacterial_A85_antigen"/>
</dbReference>
<comment type="caution">
    <text evidence="1">The sequence shown here is derived from an EMBL/GenBank/DDBJ whole genome shotgun (WGS) entry which is preliminary data.</text>
</comment>
<reference evidence="1 2" key="1">
    <citation type="journal article" date="2019" name="Int. J. Syst. Evol. Microbiol.">
        <title>Anaerobacillus alkaliphilus sp. nov., a novel alkaliphilic and moderately halophilic bacterium.</title>
        <authorList>
            <person name="Borsodi A.K."/>
            <person name="Aszalos J.M."/>
            <person name="Bihari P."/>
            <person name="Nagy I."/>
            <person name="Schumann P."/>
            <person name="Sproer C."/>
            <person name="Kovacs A.L."/>
            <person name="Boka K."/>
            <person name="Dobosy P."/>
            <person name="Ovari M."/>
            <person name="Szili-Kovacs T."/>
            <person name="Toth E."/>
        </authorList>
    </citation>
    <scope>NUCLEOTIDE SEQUENCE [LARGE SCALE GENOMIC DNA]</scope>
    <source>
        <strain evidence="1 2">B16-10</strain>
    </source>
</reference>
<dbReference type="AlphaFoldDB" id="A0A4Q0VP43"/>
<dbReference type="PANTHER" id="PTHR48098:SF3">
    <property type="entry name" value="IRON(III) ENTEROBACTIN ESTERASE"/>
    <property type="match status" value="1"/>
</dbReference>
<dbReference type="Gene3D" id="3.40.50.1820">
    <property type="entry name" value="alpha/beta hydrolase"/>
    <property type="match status" value="1"/>
</dbReference>
<dbReference type="Proteomes" id="UP000290649">
    <property type="component" value="Unassembled WGS sequence"/>
</dbReference>
<dbReference type="Pfam" id="PF00756">
    <property type="entry name" value="Esterase"/>
    <property type="match status" value="1"/>
</dbReference>
<dbReference type="SUPFAM" id="SSF53474">
    <property type="entry name" value="alpha/beta-Hydrolases"/>
    <property type="match status" value="1"/>
</dbReference>
<proteinExistence type="predicted"/>
<dbReference type="EMBL" id="QOUX01000046">
    <property type="protein sequence ID" value="RXI98212.1"/>
    <property type="molecule type" value="Genomic_DNA"/>
</dbReference>
<gene>
    <name evidence="1" type="ORF">DS745_17910</name>
</gene>
<accession>A0A4Q0VP43</accession>
<evidence type="ECO:0000313" key="2">
    <source>
        <dbReference type="Proteomes" id="UP000290649"/>
    </source>
</evidence>
<organism evidence="1 2">
    <name type="scientific">Anaerobacillus alkaliphilus</name>
    <dbReference type="NCBI Taxonomy" id="1548597"/>
    <lineage>
        <taxon>Bacteria</taxon>
        <taxon>Bacillati</taxon>
        <taxon>Bacillota</taxon>
        <taxon>Bacilli</taxon>
        <taxon>Bacillales</taxon>
        <taxon>Bacillaceae</taxon>
        <taxon>Anaerobacillus</taxon>
    </lineage>
</organism>
<name>A0A4Q0VP43_9BACI</name>
<dbReference type="OrthoDB" id="9803578at2"/>
<protein>
    <submittedName>
        <fullName evidence="1">Esterase family protein</fullName>
    </submittedName>
</protein>
<keyword evidence="2" id="KW-1185">Reference proteome</keyword>
<dbReference type="PANTHER" id="PTHR48098">
    <property type="entry name" value="ENTEROCHELIN ESTERASE-RELATED"/>
    <property type="match status" value="1"/>
</dbReference>
<dbReference type="InterPro" id="IPR029058">
    <property type="entry name" value="AB_hydrolase_fold"/>
</dbReference>
<sequence>MFVTLKGKIIDDYIDSRFLQEKIHLKVYLPGNFSTLYTYQLVIAQDGDDYLQKGKLATLTDVLLEEKQIQNCIVVMIPYHSIEDRYNKYSPNGSKNKEYIRFLAEEVIPHIERKYHTFELANGRTLLGDSLAATVSIHAALEYPHTFGQVIAQSPYIDQKTLDALSSFTKPELLRFYHTIGIHETEVVTTKGATKDFLTPNRNFYQLAKEKGIEVMYEEFNGDHTWTYWQQDLGKALISMLK</sequence>
<dbReference type="InterPro" id="IPR000801">
    <property type="entry name" value="Esterase-like"/>
</dbReference>